<accession>A0ACC2WYG0</accession>
<organism evidence="1 2">
    <name type="scientific">Naganishia onofrii</name>
    <dbReference type="NCBI Taxonomy" id="1851511"/>
    <lineage>
        <taxon>Eukaryota</taxon>
        <taxon>Fungi</taxon>
        <taxon>Dikarya</taxon>
        <taxon>Basidiomycota</taxon>
        <taxon>Agaricomycotina</taxon>
        <taxon>Tremellomycetes</taxon>
        <taxon>Filobasidiales</taxon>
        <taxon>Filobasidiaceae</taxon>
        <taxon>Naganishia</taxon>
    </lineage>
</organism>
<evidence type="ECO:0000313" key="1">
    <source>
        <dbReference type="EMBL" id="KAJ9115547.1"/>
    </source>
</evidence>
<name>A0ACC2WYG0_9TREE</name>
<keyword evidence="2" id="KW-1185">Reference proteome</keyword>
<sequence>MESEKHQPVAAYVTDASSRYDLEQDAEVDAVFGEHKEGEVDYKSVGWIKATVIMLKTIIALGVLAMPTVLSATGGVPGSLIILTIGLLTTWSGHVVGQFKRNHPETYSMDTVGYVLAGRFGQELFSVAYPMFMIFLAGSGFVAISIAFNAVSTHATCTVVWVVVAAVGTFALASIQTLNKVGIVSWIGFVSVMAAIMIITIAVGIQDRPVTAPQTGPWDKDISAFNSAGTFLGGMGAVSTVVFSYSGTPAFFNVIGEMRNPKFYNRSLYICQAVVTATYLTIGIVVYYFCGQYLANPALGSAGVTIKKIAYGVALPGLFVSVTIYTHVGAKMIFVRALRTPELTPSIFQGWMWLHDNIAKRHTNKTLYFRSLILLNVFLVVSGIFIMITGTWAAAVSIKDSYATGNISSPFSCADNSGST</sequence>
<gene>
    <name evidence="1" type="ORF">QFC24_006957</name>
</gene>
<dbReference type="Proteomes" id="UP001234202">
    <property type="component" value="Unassembled WGS sequence"/>
</dbReference>
<comment type="caution">
    <text evidence="1">The sequence shown here is derived from an EMBL/GenBank/DDBJ whole genome shotgun (WGS) entry which is preliminary data.</text>
</comment>
<evidence type="ECO:0000313" key="2">
    <source>
        <dbReference type="Proteomes" id="UP001234202"/>
    </source>
</evidence>
<reference evidence="1" key="1">
    <citation type="submission" date="2023-04" db="EMBL/GenBank/DDBJ databases">
        <title>Draft Genome sequencing of Naganishia species isolated from polar environments using Oxford Nanopore Technology.</title>
        <authorList>
            <person name="Leo P."/>
            <person name="Venkateswaran K."/>
        </authorList>
    </citation>
    <scope>NUCLEOTIDE SEQUENCE</scope>
    <source>
        <strain evidence="1">DBVPG 5303</strain>
    </source>
</reference>
<protein>
    <submittedName>
        <fullName evidence="1">Uncharacterized protein</fullName>
    </submittedName>
</protein>
<proteinExistence type="predicted"/>
<dbReference type="EMBL" id="JASBWV010000043">
    <property type="protein sequence ID" value="KAJ9115547.1"/>
    <property type="molecule type" value="Genomic_DNA"/>
</dbReference>